<dbReference type="Gene3D" id="1.20.140.100">
    <property type="entry name" value="Dynein heavy chain, N-terminal domain 2"/>
    <property type="match status" value="1"/>
</dbReference>
<name>A0A9F5JF92_PYTBI</name>
<dbReference type="InterPro" id="IPR035699">
    <property type="entry name" value="AAA_6"/>
</dbReference>
<sequence>LSGKGWVLDQTSIFAQVDAFVQRCKDLLEVCDSQQHFARWEDGKQTPLPCFFGHQGPQMARSLLEIEETFHKYLNNLRNVKGGILDVKNTTWHEDFSHFRAGIKDLEVMTQNLITSAFETVKDVEHGVEIQDIFHHLSSREAIKRTFDKKTVDIYMLFNKELSLVNKELSKKIPFLPPYMCHYSGMAHWMRALRRRVDRPMECLTKAHFIPHIGTGEESFQAYQLLVQAMDEIERRTFQEWTQGLDKDSLKRLDTPLLIASTEQSGMLDINFDKHLLKLFVEIHYWERVLFEIPHYVVEVYERKEDLRNLRENLLLVARDYNRILSMLTPEERGLFRERIRYLDRKIQPGLKKLHWSLKGASTVFISECRLHASKVQNIVNEYKAATLAIAHRAQQMSEALLVRITGKRVYNDLEFEEDQKDHRDLVQKKLVTFHEDSITIMRQTYEVFKHDGPEVQQHWFNYTIRMDRMMEDALRLNVKWSLMELSRAINGDGKTSPNPLFRVKVILQDNSPGQNPQVEFSPSLLQLANMVNDISTHLISSIAVFRHLPEILVRRKFARDPISALVERDEDVKKIQAQINSGMQSNATHLQAYLKTWDVYREIWEVNKDAFINRYRHLNPLVSSFDADTARYMEVANNVQKEETVLSIQFVLLDCSHLKAAVVQHCNEWQNKLTNLLNEMASSRLRELHAYLQDNVARINCPPQTLEELSQSLQLHETLQNELPKIEGQIPPIHEQFAILEKYEVAVEEEVLQLLGELNSEWLAFQQCILDSEIMLKKHKEKFKTGLIHCADDFKKKAQNLLQDFDLNGPFTSAISADAALEQIFAMRQLLASMKEEENALRSNLGIFKIDQPASKDLQKLERELDYIQQVWEITKEWEVHWEEWKNGSFKTLKTEVMENTAFALSRKLNKLSKELKDRNWEIIETSKTKIEQFKRTMPLITDLRNPALRERHWDQVKDLVLRTFDQDAEDFRLESIIELGLDKHVEKVAEISASATKELAIEQALENIAKTWAVTALDIVPYKDKGHHRVRGTEDVFQALDDNQVALSTMKASRFVKPFEKEVDRWERCLSLILEVIEMLLIVQRQWMYLENIFLGEDIRKQLPGESSSFDRINGSWKTIMDRFVKDNNALRATHYPGLLDKLVEMNAALEDIQKSLDMYLETKRHIFPRFYFLSNDDLLEILGQSRNPEAVQPHLKKCFDNIKCLKIQKIGLTNRSEALGMYSLDGEYVDFTHSVLLEGPVEEWLCDVERAMRWTLREVLRNCRLALKKMLTKRDKWVKEWPGQMVITASQIQWTADVSKCLATCKDRGDKKYLKVMKKKQVSMLNKYSEAIRGNLTKIMRLKIVALVTVEVHARDVIEKLYKSSLLDVTSFEWLSQLRLYWEKNSGRLVITPLTDRCYMTLTTALHLHRGGSPKGPAGTGKTETVKDLGKALGMYVIVVNCSEGLDYKSMGRMYSGLAQTGAWGCFDEFNRINIEVLSVVAQQILSILSALAANMTRFTFEGHEINLVWSCGIFITMNPGYAGRTELPDNLKSMFRPISMVVPDSTLIAEIILFGEGFNNCKVLAKKVYTLYSLAVQQLSKQDHYDFGLRALTSLLRYAGKKRRMRPDLSDEE</sequence>
<dbReference type="FunFam" id="1.20.140.100:FF:000006">
    <property type="entry name" value="dynein heavy chain 2, axonemal"/>
    <property type="match status" value="1"/>
</dbReference>
<dbReference type="Pfam" id="PF08385">
    <property type="entry name" value="DHC_N1"/>
    <property type="match status" value="1"/>
</dbReference>
<dbReference type="KEGG" id="pbi:103051863"/>
<organism evidence="18 19">
    <name type="scientific">Python bivittatus</name>
    <name type="common">Burmese python</name>
    <name type="synonym">Python molurus bivittatus</name>
    <dbReference type="NCBI Taxonomy" id="176946"/>
    <lineage>
        <taxon>Eukaryota</taxon>
        <taxon>Metazoa</taxon>
        <taxon>Chordata</taxon>
        <taxon>Craniata</taxon>
        <taxon>Vertebrata</taxon>
        <taxon>Euteleostomi</taxon>
        <taxon>Lepidosauria</taxon>
        <taxon>Squamata</taxon>
        <taxon>Bifurcata</taxon>
        <taxon>Unidentata</taxon>
        <taxon>Episquamata</taxon>
        <taxon>Toxicofera</taxon>
        <taxon>Serpentes</taxon>
        <taxon>Henophidia</taxon>
        <taxon>Pythonidae</taxon>
        <taxon>Python</taxon>
    </lineage>
</organism>
<reference evidence="19" key="1">
    <citation type="submission" date="2025-08" db="UniProtKB">
        <authorList>
            <consortium name="RefSeq"/>
        </authorList>
    </citation>
    <scope>IDENTIFICATION</scope>
    <source>
        <tissue evidence="19">Liver</tissue>
    </source>
</reference>
<comment type="similarity">
    <text evidence="2">Belongs to the dynein heavy chain family.</text>
</comment>
<keyword evidence="9" id="KW-0175">Coiled coil</keyword>
<keyword evidence="6" id="KW-0547">Nucleotide-binding</keyword>
<dbReference type="InterPro" id="IPR042222">
    <property type="entry name" value="Dynein_2_N"/>
</dbReference>
<keyword evidence="4" id="KW-0493">Microtubule</keyword>
<dbReference type="OrthoDB" id="10251809at2759"/>
<dbReference type="GO" id="GO:0005858">
    <property type="term" value="C:axonemal dynein complex"/>
    <property type="evidence" value="ECO:0007669"/>
    <property type="project" value="TreeGrafter"/>
</dbReference>
<feature type="domain" description="Dynein heavy chain hydrolytic ATP-binding dynein motor region" evidence="16">
    <location>
        <begin position="1387"/>
        <end position="1616"/>
    </location>
</feature>
<dbReference type="Gene3D" id="1.10.287.2620">
    <property type="match status" value="1"/>
</dbReference>
<dbReference type="Pfam" id="PF25007">
    <property type="entry name" value="DYH2-5-8_CC"/>
    <property type="match status" value="1"/>
</dbReference>
<keyword evidence="11" id="KW-0505">Motor protein</keyword>
<dbReference type="InterPro" id="IPR027417">
    <property type="entry name" value="P-loop_NTPase"/>
</dbReference>
<dbReference type="FunFam" id="3.20.180.20:FF:000003">
    <property type="entry name" value="Dynein heavy chain 12, axonemal"/>
    <property type="match status" value="1"/>
</dbReference>
<dbReference type="SUPFAM" id="SSF52540">
    <property type="entry name" value="P-loop containing nucleoside triphosphate hydrolases"/>
    <property type="match status" value="1"/>
</dbReference>
<keyword evidence="7" id="KW-0067">ATP-binding</keyword>
<dbReference type="OMA" id="NCRELWD"/>
<evidence type="ECO:0000256" key="2">
    <source>
        <dbReference type="ARBA" id="ARBA00008887"/>
    </source>
</evidence>
<dbReference type="Gene3D" id="3.20.180.20">
    <property type="entry name" value="Dynein heavy chain, N-terminal domain 2"/>
    <property type="match status" value="1"/>
</dbReference>
<evidence type="ECO:0000259" key="16">
    <source>
        <dbReference type="Pfam" id="PF12774"/>
    </source>
</evidence>
<keyword evidence="3" id="KW-0963">Cytoplasm</keyword>
<dbReference type="InterPro" id="IPR043157">
    <property type="entry name" value="Dynein_AAA1S"/>
</dbReference>
<feature type="non-terminal residue" evidence="19">
    <location>
        <position position="1617"/>
    </location>
</feature>
<dbReference type="Pfam" id="PF12774">
    <property type="entry name" value="AAA_6"/>
    <property type="match status" value="1"/>
</dbReference>
<evidence type="ECO:0000256" key="10">
    <source>
        <dbReference type="ARBA" id="ARBA00023069"/>
    </source>
</evidence>
<evidence type="ECO:0000256" key="9">
    <source>
        <dbReference type="ARBA" id="ARBA00023054"/>
    </source>
</evidence>
<dbReference type="Pfam" id="PF08393">
    <property type="entry name" value="DHC_N2"/>
    <property type="match status" value="1"/>
</dbReference>
<dbReference type="PANTHER" id="PTHR46532:SF11">
    <property type="entry name" value="DYNEIN AXONEMAL HEAVY CHAIN 12"/>
    <property type="match status" value="1"/>
</dbReference>
<evidence type="ECO:0000256" key="13">
    <source>
        <dbReference type="ARBA" id="ARBA00023273"/>
    </source>
</evidence>
<evidence type="ECO:0000259" key="15">
    <source>
        <dbReference type="Pfam" id="PF08393"/>
    </source>
</evidence>
<evidence type="ECO:0000313" key="18">
    <source>
        <dbReference type="Proteomes" id="UP000695026"/>
    </source>
</evidence>
<keyword evidence="10" id="KW-0969">Cilium</keyword>
<feature type="non-terminal residue" evidence="19">
    <location>
        <position position="1"/>
    </location>
</feature>
<evidence type="ECO:0000256" key="3">
    <source>
        <dbReference type="ARBA" id="ARBA00022490"/>
    </source>
</evidence>
<keyword evidence="5" id="KW-0677">Repeat</keyword>
<comment type="subcellular location">
    <subcellularLocation>
        <location evidence="1">Cytoplasm</location>
        <location evidence="1">Cytoskeleton</location>
        <location evidence="1">Cilium axoneme</location>
    </subcellularLocation>
</comment>
<evidence type="ECO:0000256" key="1">
    <source>
        <dbReference type="ARBA" id="ARBA00004430"/>
    </source>
</evidence>
<evidence type="ECO:0000256" key="7">
    <source>
        <dbReference type="ARBA" id="ARBA00022840"/>
    </source>
</evidence>
<dbReference type="GO" id="GO:0005874">
    <property type="term" value="C:microtubule"/>
    <property type="evidence" value="ECO:0007669"/>
    <property type="project" value="UniProtKB-KW"/>
</dbReference>
<dbReference type="GO" id="GO:0007018">
    <property type="term" value="P:microtubule-based movement"/>
    <property type="evidence" value="ECO:0007669"/>
    <property type="project" value="InterPro"/>
</dbReference>
<keyword evidence="18" id="KW-1185">Reference proteome</keyword>
<dbReference type="GO" id="GO:0045505">
    <property type="term" value="F:dynein intermediate chain binding"/>
    <property type="evidence" value="ECO:0007669"/>
    <property type="project" value="InterPro"/>
</dbReference>
<dbReference type="GO" id="GO:0005524">
    <property type="term" value="F:ATP binding"/>
    <property type="evidence" value="ECO:0007669"/>
    <property type="project" value="UniProtKB-KW"/>
</dbReference>
<dbReference type="InterPro" id="IPR056759">
    <property type="entry name" value="DYH2-5-8_CC"/>
</dbReference>
<dbReference type="InterPro" id="IPR042228">
    <property type="entry name" value="Dynein_linker_3"/>
</dbReference>
<dbReference type="Proteomes" id="UP000695026">
    <property type="component" value="Unplaced"/>
</dbReference>
<evidence type="ECO:0000256" key="8">
    <source>
        <dbReference type="ARBA" id="ARBA00023017"/>
    </source>
</evidence>
<evidence type="ECO:0000313" key="19">
    <source>
        <dbReference type="RefSeq" id="XP_025032551.1"/>
    </source>
</evidence>
<evidence type="ECO:0000256" key="4">
    <source>
        <dbReference type="ARBA" id="ARBA00022701"/>
    </source>
</evidence>
<dbReference type="FunFam" id="3.40.50.300:FF:000044">
    <property type="entry name" value="Dynein heavy chain 5, axonemal"/>
    <property type="match status" value="1"/>
</dbReference>
<dbReference type="InterPro" id="IPR013602">
    <property type="entry name" value="Dynein_heavy_linker"/>
</dbReference>
<evidence type="ECO:0000256" key="11">
    <source>
        <dbReference type="ARBA" id="ARBA00023175"/>
    </source>
</evidence>
<dbReference type="Gene3D" id="3.40.50.300">
    <property type="entry name" value="P-loop containing nucleotide triphosphate hydrolases"/>
    <property type="match status" value="1"/>
</dbReference>
<dbReference type="FunFam" id="1.10.287.2620:FF:000002">
    <property type="entry name" value="Dynein heavy chain 2, axonemal"/>
    <property type="match status" value="1"/>
</dbReference>
<dbReference type="PANTHER" id="PTHR46532">
    <property type="entry name" value="MALE FERTILITY FACTOR KL5"/>
    <property type="match status" value="1"/>
</dbReference>
<evidence type="ECO:0000259" key="17">
    <source>
        <dbReference type="Pfam" id="PF25007"/>
    </source>
</evidence>
<dbReference type="GO" id="GO:0051959">
    <property type="term" value="F:dynein light intermediate chain binding"/>
    <property type="evidence" value="ECO:0007669"/>
    <property type="project" value="InterPro"/>
</dbReference>
<dbReference type="GeneID" id="103051863"/>
<feature type="domain" description="Dynein heavy chain linker" evidence="15">
    <location>
        <begin position="859"/>
        <end position="1266"/>
    </location>
</feature>
<keyword evidence="13" id="KW-0966">Cell projection</keyword>
<dbReference type="RefSeq" id="XP_025032551.1">
    <property type="nucleotide sequence ID" value="XM_025176783.1"/>
</dbReference>
<evidence type="ECO:0000256" key="12">
    <source>
        <dbReference type="ARBA" id="ARBA00023212"/>
    </source>
</evidence>
<keyword evidence="8" id="KW-0243">Dynein</keyword>
<feature type="domain" description="Dynein heavy chain tail" evidence="14">
    <location>
        <begin position="4"/>
        <end position="359"/>
    </location>
</feature>
<accession>A0A9F5JF92</accession>
<dbReference type="InterPro" id="IPR013594">
    <property type="entry name" value="Dynein_heavy_tail"/>
</dbReference>
<evidence type="ECO:0000256" key="6">
    <source>
        <dbReference type="ARBA" id="ARBA00022741"/>
    </source>
</evidence>
<dbReference type="Gene3D" id="1.10.8.710">
    <property type="match status" value="1"/>
</dbReference>
<dbReference type="InterPro" id="IPR026983">
    <property type="entry name" value="DHC"/>
</dbReference>
<evidence type="ECO:0000256" key="5">
    <source>
        <dbReference type="ARBA" id="ARBA00022737"/>
    </source>
</evidence>
<evidence type="ECO:0000259" key="14">
    <source>
        <dbReference type="Pfam" id="PF08385"/>
    </source>
</evidence>
<protein>
    <submittedName>
        <fullName evidence="19">Dynein heavy chain 2, axonemal-like</fullName>
    </submittedName>
</protein>
<feature type="domain" description="Dynein axonemal heavy chain 2/5/8 coiled-coil" evidence="17">
    <location>
        <begin position="672"/>
        <end position="788"/>
    </location>
</feature>
<proteinExistence type="inferred from homology"/>
<gene>
    <name evidence="19" type="primary">LOC103051863</name>
</gene>
<keyword evidence="12" id="KW-0206">Cytoskeleton</keyword>